<keyword evidence="3" id="KW-1185">Reference proteome</keyword>
<feature type="non-terminal residue" evidence="2">
    <location>
        <position position="27"/>
    </location>
</feature>
<reference evidence="2 3" key="1">
    <citation type="journal article" date="2018" name="Front. Plant Sci.">
        <title>Red Clover (Trifolium pratense) and Zigzag Clover (T. medium) - A Picture of Genomic Similarities and Differences.</title>
        <authorList>
            <person name="Dluhosova J."/>
            <person name="Istvanek J."/>
            <person name="Nedelnik J."/>
            <person name="Repkova J."/>
        </authorList>
    </citation>
    <scope>NUCLEOTIDE SEQUENCE [LARGE SCALE GENOMIC DNA]</scope>
    <source>
        <strain evidence="3">cv. 10/8</strain>
        <tissue evidence="2">Leaf</tissue>
    </source>
</reference>
<evidence type="ECO:0000256" key="1">
    <source>
        <dbReference type="SAM" id="MobiDB-lite"/>
    </source>
</evidence>
<name>A0A392UBE6_9FABA</name>
<organism evidence="2 3">
    <name type="scientific">Trifolium medium</name>
    <dbReference type="NCBI Taxonomy" id="97028"/>
    <lineage>
        <taxon>Eukaryota</taxon>
        <taxon>Viridiplantae</taxon>
        <taxon>Streptophyta</taxon>
        <taxon>Embryophyta</taxon>
        <taxon>Tracheophyta</taxon>
        <taxon>Spermatophyta</taxon>
        <taxon>Magnoliopsida</taxon>
        <taxon>eudicotyledons</taxon>
        <taxon>Gunneridae</taxon>
        <taxon>Pentapetalae</taxon>
        <taxon>rosids</taxon>
        <taxon>fabids</taxon>
        <taxon>Fabales</taxon>
        <taxon>Fabaceae</taxon>
        <taxon>Papilionoideae</taxon>
        <taxon>50 kb inversion clade</taxon>
        <taxon>NPAAA clade</taxon>
        <taxon>Hologalegina</taxon>
        <taxon>IRL clade</taxon>
        <taxon>Trifolieae</taxon>
        <taxon>Trifolium</taxon>
    </lineage>
</organism>
<accession>A0A392UBE6</accession>
<evidence type="ECO:0000313" key="3">
    <source>
        <dbReference type="Proteomes" id="UP000265520"/>
    </source>
</evidence>
<dbReference type="Proteomes" id="UP000265520">
    <property type="component" value="Unassembled WGS sequence"/>
</dbReference>
<feature type="region of interest" description="Disordered" evidence="1">
    <location>
        <begin position="1"/>
        <end position="27"/>
    </location>
</feature>
<proteinExistence type="predicted"/>
<evidence type="ECO:0000313" key="2">
    <source>
        <dbReference type="EMBL" id="MCI70368.1"/>
    </source>
</evidence>
<dbReference type="EMBL" id="LXQA010774529">
    <property type="protein sequence ID" value="MCI70368.1"/>
    <property type="molecule type" value="Genomic_DNA"/>
</dbReference>
<comment type="caution">
    <text evidence="2">The sequence shown here is derived from an EMBL/GenBank/DDBJ whole genome shotgun (WGS) entry which is preliminary data.</text>
</comment>
<dbReference type="AlphaFoldDB" id="A0A392UBE6"/>
<protein>
    <submittedName>
        <fullName evidence="2">Uncharacterized protein</fullName>
    </submittedName>
</protein>
<sequence>MVEDASTKATNRSWNKRKPQGCKNLCG</sequence>